<comment type="caution">
    <text evidence="2">The sequence shown here is derived from an EMBL/GenBank/DDBJ whole genome shotgun (WGS) entry which is preliminary data.</text>
</comment>
<dbReference type="Proteomes" id="UP000189229">
    <property type="component" value="Unassembled WGS sequence"/>
</dbReference>
<feature type="region of interest" description="Disordered" evidence="1">
    <location>
        <begin position="43"/>
        <end position="89"/>
    </location>
</feature>
<organism evidence="2 3">
    <name type="scientific">Mycobacterium kansasii</name>
    <dbReference type="NCBI Taxonomy" id="1768"/>
    <lineage>
        <taxon>Bacteria</taxon>
        <taxon>Bacillati</taxon>
        <taxon>Actinomycetota</taxon>
        <taxon>Actinomycetes</taxon>
        <taxon>Mycobacteriales</taxon>
        <taxon>Mycobacteriaceae</taxon>
        <taxon>Mycobacterium</taxon>
    </lineage>
</organism>
<name>A0A1V3X462_MYCKA</name>
<evidence type="ECO:0000256" key="1">
    <source>
        <dbReference type="SAM" id="MobiDB-lite"/>
    </source>
</evidence>
<evidence type="ECO:0000313" key="2">
    <source>
        <dbReference type="EMBL" id="OOK73616.1"/>
    </source>
</evidence>
<gene>
    <name evidence="2" type="ORF">BZL30_4746</name>
</gene>
<protein>
    <submittedName>
        <fullName evidence="2">Uncharacterized protein</fullName>
    </submittedName>
</protein>
<proteinExistence type="predicted"/>
<reference evidence="2 3" key="1">
    <citation type="submission" date="2017-02" db="EMBL/GenBank/DDBJ databases">
        <title>Complete genome sequences of Mycobacterium kansasii strains isolated from rhesus macaques.</title>
        <authorList>
            <person name="Panda A."/>
            <person name="Nagaraj S."/>
            <person name="Zhao X."/>
            <person name="Tettelin H."/>
            <person name="Detolla L.J."/>
        </authorList>
    </citation>
    <scope>NUCLEOTIDE SEQUENCE [LARGE SCALE GENOMIC DNA]</scope>
    <source>
        <strain evidence="2 3">11-3813</strain>
    </source>
</reference>
<sequence length="89" mass="9413">MRESLRVLASRTGSGLPAAPGAQHDVAGTGSMKMNTVASQTNWLQERARRPLSDEPLESGRGARTAGRPIGSRKALSRLLSPSCPTQKS</sequence>
<evidence type="ECO:0000313" key="3">
    <source>
        <dbReference type="Proteomes" id="UP000189229"/>
    </source>
</evidence>
<dbReference type="AlphaFoldDB" id="A0A1V3X462"/>
<accession>A0A1V3X462</accession>
<dbReference type="EMBL" id="MVBM01000004">
    <property type="protein sequence ID" value="OOK73616.1"/>
    <property type="molecule type" value="Genomic_DNA"/>
</dbReference>
<feature type="region of interest" description="Disordered" evidence="1">
    <location>
        <begin position="1"/>
        <end position="23"/>
    </location>
</feature>